<proteinExistence type="predicted"/>
<sequence length="127" mass="14336">MGSEYIQLSDLSTLASPVLNTPHFHRTKFAGVHDTELWVILEVALQTVELPTSDYSPVDVQVLRASTDEDGDVVVEIPFAMRNIETPNNETLVYTIAYYSSEVTKTIEEDNFPENSMDGQRKIFVRP</sequence>
<dbReference type="RefSeq" id="WP_004693364.1">
    <property type="nucleotide sequence ID" value="NZ_BBTB01000029.1"/>
</dbReference>
<dbReference type="Proteomes" id="UP000254227">
    <property type="component" value="Unassembled WGS sequence"/>
</dbReference>
<evidence type="ECO:0000313" key="3">
    <source>
        <dbReference type="Proteomes" id="UP000254227"/>
    </source>
</evidence>
<dbReference type="Proteomes" id="UP000595107">
    <property type="component" value="Chromosome"/>
</dbReference>
<organism evidence="2 3">
    <name type="scientific">Acinetobacter johnsonii</name>
    <dbReference type="NCBI Taxonomy" id="40214"/>
    <lineage>
        <taxon>Bacteria</taxon>
        <taxon>Pseudomonadati</taxon>
        <taxon>Pseudomonadota</taxon>
        <taxon>Gammaproteobacteria</taxon>
        <taxon>Moraxellales</taxon>
        <taxon>Moraxellaceae</taxon>
        <taxon>Acinetobacter</taxon>
    </lineage>
</organism>
<gene>
    <name evidence="1" type="ORF">I6G67_09325</name>
    <name evidence="2" type="ORF">NCTC10308_00872</name>
</gene>
<dbReference type="EMBL" id="UFRV01000006">
    <property type="protein sequence ID" value="SUT92807.1"/>
    <property type="molecule type" value="Genomic_DNA"/>
</dbReference>
<reference evidence="2 3" key="1">
    <citation type="submission" date="2018-06" db="EMBL/GenBank/DDBJ databases">
        <authorList>
            <consortium name="Pathogen Informatics"/>
            <person name="Doyle S."/>
        </authorList>
    </citation>
    <scope>NUCLEOTIDE SEQUENCE [LARGE SCALE GENOMIC DNA]</scope>
    <source>
        <strain evidence="2 3">NCTC10308</strain>
    </source>
</reference>
<evidence type="ECO:0000313" key="2">
    <source>
        <dbReference type="EMBL" id="SUT92807.1"/>
    </source>
</evidence>
<dbReference type="EMBL" id="CP065666">
    <property type="protein sequence ID" value="QPS02467.1"/>
    <property type="molecule type" value="Genomic_DNA"/>
</dbReference>
<reference evidence="1 4" key="2">
    <citation type="submission" date="2020-12" db="EMBL/GenBank/DDBJ databases">
        <title>FDA dAtabase for Regulatory Grade micrObial Sequences (FDA-ARGOS): Supporting development and validation of Infectious Disease Dx tests.</title>
        <authorList>
            <person name="Sproer C."/>
            <person name="Gronow S."/>
            <person name="Severitt S."/>
            <person name="Schroder I."/>
            <person name="Tallon L."/>
            <person name="Sadzewicz L."/>
            <person name="Zhao X."/>
            <person name="Boylan J."/>
            <person name="Ott S."/>
            <person name="Bowen H."/>
            <person name="Vavikolanu K."/>
            <person name="Mehta A."/>
            <person name="Aluvathingal J."/>
            <person name="Nadendla S."/>
            <person name="Lowell S."/>
            <person name="Myers T."/>
            <person name="Yan Y."/>
            <person name="Sichtig H."/>
        </authorList>
    </citation>
    <scope>NUCLEOTIDE SEQUENCE [LARGE SCALE GENOMIC DNA]</scope>
    <source>
        <strain evidence="1 4">FDAARGOS_910</strain>
    </source>
</reference>
<evidence type="ECO:0000313" key="1">
    <source>
        <dbReference type="EMBL" id="QPS02467.1"/>
    </source>
</evidence>
<accession>A0A380TY04</accession>
<evidence type="ECO:0000313" key="4">
    <source>
        <dbReference type="Proteomes" id="UP000595107"/>
    </source>
</evidence>
<dbReference type="AlphaFoldDB" id="A0A380TY04"/>
<protein>
    <submittedName>
        <fullName evidence="2">Uncharacterized protein</fullName>
    </submittedName>
</protein>
<name>A0A380TY04_ACIJO</name>